<name>A0ACA9SSQ0_9GLOM</name>
<gene>
    <name evidence="1" type="ORF">RPERSI_LOCUS34905</name>
</gene>
<feature type="non-terminal residue" evidence="1">
    <location>
        <position position="1"/>
    </location>
</feature>
<organism evidence="1 2">
    <name type="scientific">Racocetra persica</name>
    <dbReference type="NCBI Taxonomy" id="160502"/>
    <lineage>
        <taxon>Eukaryota</taxon>
        <taxon>Fungi</taxon>
        <taxon>Fungi incertae sedis</taxon>
        <taxon>Mucoromycota</taxon>
        <taxon>Glomeromycotina</taxon>
        <taxon>Glomeromycetes</taxon>
        <taxon>Diversisporales</taxon>
        <taxon>Gigasporaceae</taxon>
        <taxon>Racocetra</taxon>
    </lineage>
</organism>
<proteinExistence type="predicted"/>
<evidence type="ECO:0000313" key="2">
    <source>
        <dbReference type="Proteomes" id="UP000789920"/>
    </source>
</evidence>
<protein>
    <submittedName>
        <fullName evidence="1">36533_t:CDS:1</fullName>
    </submittedName>
</protein>
<evidence type="ECO:0000313" key="1">
    <source>
        <dbReference type="EMBL" id="CAG8847997.1"/>
    </source>
</evidence>
<accession>A0ACA9SSQ0</accession>
<dbReference type="Proteomes" id="UP000789920">
    <property type="component" value="Unassembled WGS sequence"/>
</dbReference>
<reference evidence="1" key="1">
    <citation type="submission" date="2021-06" db="EMBL/GenBank/DDBJ databases">
        <authorList>
            <person name="Kallberg Y."/>
            <person name="Tangrot J."/>
            <person name="Rosling A."/>
        </authorList>
    </citation>
    <scope>NUCLEOTIDE SEQUENCE</scope>
    <source>
        <strain evidence="1">MA461A</strain>
    </source>
</reference>
<sequence>NELSSQVLDIRRVYQCCKALVPSRRVPLPKHPQGIPQRLSGGN</sequence>
<comment type="caution">
    <text evidence="1">The sequence shown here is derived from an EMBL/GenBank/DDBJ whole genome shotgun (WGS) entry which is preliminary data.</text>
</comment>
<keyword evidence="2" id="KW-1185">Reference proteome</keyword>
<feature type="non-terminal residue" evidence="1">
    <location>
        <position position="43"/>
    </location>
</feature>
<dbReference type="EMBL" id="CAJVQC010158694">
    <property type="protein sequence ID" value="CAG8847997.1"/>
    <property type="molecule type" value="Genomic_DNA"/>
</dbReference>